<proteinExistence type="predicted"/>
<accession>A0A9P1BNL9</accession>
<reference evidence="1" key="1">
    <citation type="submission" date="2022-10" db="EMBL/GenBank/DDBJ databases">
        <authorList>
            <person name="Chen Y."/>
            <person name="Dougan E. K."/>
            <person name="Chan C."/>
            <person name="Rhodes N."/>
            <person name="Thang M."/>
        </authorList>
    </citation>
    <scope>NUCLEOTIDE SEQUENCE</scope>
</reference>
<evidence type="ECO:0000313" key="3">
    <source>
        <dbReference type="Proteomes" id="UP001152797"/>
    </source>
</evidence>
<name>A0A9P1BNL9_9DINO</name>
<protein>
    <submittedName>
        <fullName evidence="1">Uncharacterized protein</fullName>
    </submittedName>
</protein>
<dbReference type="EMBL" id="CAMXCT030000254">
    <property type="protein sequence ID" value="CAL4763542.1"/>
    <property type="molecule type" value="Genomic_DNA"/>
</dbReference>
<dbReference type="EMBL" id="CAMXCT020000254">
    <property type="protein sequence ID" value="CAL1129605.1"/>
    <property type="molecule type" value="Genomic_DNA"/>
</dbReference>
<evidence type="ECO:0000313" key="2">
    <source>
        <dbReference type="EMBL" id="CAL1129605.1"/>
    </source>
</evidence>
<reference evidence="2" key="2">
    <citation type="submission" date="2024-04" db="EMBL/GenBank/DDBJ databases">
        <authorList>
            <person name="Chen Y."/>
            <person name="Shah S."/>
            <person name="Dougan E. K."/>
            <person name="Thang M."/>
            <person name="Chan C."/>
        </authorList>
    </citation>
    <scope>NUCLEOTIDE SEQUENCE [LARGE SCALE GENOMIC DNA]</scope>
</reference>
<organism evidence="1">
    <name type="scientific">Cladocopium goreaui</name>
    <dbReference type="NCBI Taxonomy" id="2562237"/>
    <lineage>
        <taxon>Eukaryota</taxon>
        <taxon>Sar</taxon>
        <taxon>Alveolata</taxon>
        <taxon>Dinophyceae</taxon>
        <taxon>Suessiales</taxon>
        <taxon>Symbiodiniaceae</taxon>
        <taxon>Cladocopium</taxon>
    </lineage>
</organism>
<gene>
    <name evidence="1" type="ORF">C1SCF055_LOCUS4467</name>
</gene>
<dbReference type="OrthoDB" id="423558at2759"/>
<dbReference type="AlphaFoldDB" id="A0A9P1BNL9"/>
<dbReference type="EMBL" id="CAMXCT010000254">
    <property type="protein sequence ID" value="CAI3976230.1"/>
    <property type="molecule type" value="Genomic_DNA"/>
</dbReference>
<keyword evidence="3" id="KW-1185">Reference proteome</keyword>
<evidence type="ECO:0000313" key="1">
    <source>
        <dbReference type="EMBL" id="CAI3976230.1"/>
    </source>
</evidence>
<comment type="caution">
    <text evidence="1">The sequence shown here is derived from an EMBL/GenBank/DDBJ whole genome shotgun (WGS) entry which is preliminary data.</text>
</comment>
<dbReference type="Proteomes" id="UP001152797">
    <property type="component" value="Unassembled WGS sequence"/>
</dbReference>
<sequence length="248" mass="27782">MCAYCHLEHPKISQPRPRKVTRDKIKTRHETAPAQSQQIEATFVPVGAGRPLTAALLAALQDHGNDTCNPCVFFNSAQGCRHGRMCAYCHLEHPKISQPRPRKVTRDKIKTRHETAPAQSQQIEATFVPVGAGRPLTAALLAALQDHGNDTCNPCVFFNSAQGCRHERMCAYCHLEHPKISQPRPRKVTRDKIKTRIEECLQGPADQVHVSLQEEALGHAYARSLIRGYLDDMAEPKEDPQHVVHLFL</sequence>